<dbReference type="GO" id="GO:0006508">
    <property type="term" value="P:proteolysis"/>
    <property type="evidence" value="ECO:0007669"/>
    <property type="project" value="UniProtKB-KW"/>
</dbReference>
<keyword evidence="4" id="KW-0720">Serine protease</keyword>
<keyword evidence="6" id="KW-0812">Transmembrane</keyword>
<comment type="similarity">
    <text evidence="1">Belongs to the peptidase S49 family.</text>
</comment>
<feature type="compositionally biased region" description="Pro residues" evidence="5">
    <location>
        <begin position="11"/>
        <end position="21"/>
    </location>
</feature>
<dbReference type="SUPFAM" id="SSF52096">
    <property type="entry name" value="ClpP/crotonase"/>
    <property type="match status" value="1"/>
</dbReference>
<dbReference type="InterPro" id="IPR029045">
    <property type="entry name" value="ClpP/crotonase-like_dom_sf"/>
</dbReference>
<evidence type="ECO:0000259" key="7">
    <source>
        <dbReference type="Pfam" id="PF01343"/>
    </source>
</evidence>
<sequence>MSEPDDNAAPPVLPSNPMQPPQQPGIRRHVFLFIVILMAGLFILGGWLVSSFSEFADTMMAPPTDQYTEVTLRAGDSEQRIAVIDVNGIITSYGALGENMVSRIKKQLDLAGADPRIKAVLLRIDSPGGEVLASDEIALAITEFQKEHKKPVIASMGGLAASGGYYVAAPCRFIVANELTITGSIGVIMQSINMHGLLEKVGVKPVTFKSGKNKDMLSPFNSPESVSEEQNAILQSFIDETYDKFVRVVEDGRKKIGDRDTELA</sequence>
<feature type="domain" description="Peptidase S49" evidence="7">
    <location>
        <begin position="146"/>
        <end position="254"/>
    </location>
</feature>
<keyword evidence="6" id="KW-0472">Membrane</keyword>
<keyword evidence="6" id="KW-1133">Transmembrane helix</keyword>
<feature type="region of interest" description="Disordered" evidence="5">
    <location>
        <begin position="1"/>
        <end position="21"/>
    </location>
</feature>
<dbReference type="InterPro" id="IPR004635">
    <property type="entry name" value="Pept_S49_SppA"/>
</dbReference>
<dbReference type="CDD" id="cd07023">
    <property type="entry name" value="S49_Sppa_N_C"/>
    <property type="match status" value="1"/>
</dbReference>
<evidence type="ECO:0000256" key="4">
    <source>
        <dbReference type="ARBA" id="ARBA00022825"/>
    </source>
</evidence>
<evidence type="ECO:0000256" key="6">
    <source>
        <dbReference type="SAM" id="Phobius"/>
    </source>
</evidence>
<protein>
    <recommendedName>
        <fullName evidence="7">Peptidase S49 domain-containing protein</fullName>
    </recommendedName>
</protein>
<evidence type="ECO:0000256" key="3">
    <source>
        <dbReference type="ARBA" id="ARBA00022801"/>
    </source>
</evidence>
<dbReference type="AlphaFoldDB" id="A0A382UYB1"/>
<dbReference type="EMBL" id="UINC01147709">
    <property type="protein sequence ID" value="SVD39190.1"/>
    <property type="molecule type" value="Genomic_DNA"/>
</dbReference>
<evidence type="ECO:0000313" key="8">
    <source>
        <dbReference type="EMBL" id="SVD39190.1"/>
    </source>
</evidence>
<evidence type="ECO:0000256" key="2">
    <source>
        <dbReference type="ARBA" id="ARBA00022670"/>
    </source>
</evidence>
<keyword evidence="2" id="KW-0645">Protease</keyword>
<gene>
    <name evidence="8" type="ORF">METZ01_LOCUS392044</name>
</gene>
<dbReference type="PANTHER" id="PTHR42987:SF7">
    <property type="entry name" value="SIGNAL PEPTIDE PEPTIDASE SPPA-RELATED"/>
    <property type="match status" value="1"/>
</dbReference>
<dbReference type="NCBIfam" id="TIGR00706">
    <property type="entry name" value="SppA_dom"/>
    <property type="match status" value="1"/>
</dbReference>
<evidence type="ECO:0000256" key="1">
    <source>
        <dbReference type="ARBA" id="ARBA00008683"/>
    </source>
</evidence>
<name>A0A382UYB1_9ZZZZ</name>
<proteinExistence type="inferred from homology"/>
<dbReference type="GO" id="GO:0008236">
    <property type="term" value="F:serine-type peptidase activity"/>
    <property type="evidence" value="ECO:0007669"/>
    <property type="project" value="UniProtKB-KW"/>
</dbReference>
<keyword evidence="3" id="KW-0378">Hydrolase</keyword>
<dbReference type="InterPro" id="IPR002142">
    <property type="entry name" value="Peptidase_S49"/>
</dbReference>
<dbReference type="Pfam" id="PF01343">
    <property type="entry name" value="Peptidase_S49"/>
    <property type="match status" value="1"/>
</dbReference>
<evidence type="ECO:0000256" key="5">
    <source>
        <dbReference type="SAM" id="MobiDB-lite"/>
    </source>
</evidence>
<dbReference type="Gene3D" id="3.90.226.10">
    <property type="entry name" value="2-enoyl-CoA Hydratase, Chain A, domain 1"/>
    <property type="match status" value="1"/>
</dbReference>
<feature type="transmembrane region" description="Helical" evidence="6">
    <location>
        <begin position="30"/>
        <end position="49"/>
    </location>
</feature>
<dbReference type="InterPro" id="IPR047272">
    <property type="entry name" value="S49_SppA_C"/>
</dbReference>
<feature type="non-terminal residue" evidence="8">
    <location>
        <position position="264"/>
    </location>
</feature>
<dbReference type="PANTHER" id="PTHR42987">
    <property type="entry name" value="PEPTIDASE S49"/>
    <property type="match status" value="1"/>
</dbReference>
<reference evidence="8" key="1">
    <citation type="submission" date="2018-05" db="EMBL/GenBank/DDBJ databases">
        <authorList>
            <person name="Lanie J.A."/>
            <person name="Ng W.-L."/>
            <person name="Kazmierczak K.M."/>
            <person name="Andrzejewski T.M."/>
            <person name="Davidsen T.M."/>
            <person name="Wayne K.J."/>
            <person name="Tettelin H."/>
            <person name="Glass J.I."/>
            <person name="Rusch D."/>
            <person name="Podicherti R."/>
            <person name="Tsui H.-C.T."/>
            <person name="Winkler M.E."/>
        </authorList>
    </citation>
    <scope>NUCLEOTIDE SEQUENCE</scope>
</reference>
<organism evidence="8">
    <name type="scientific">marine metagenome</name>
    <dbReference type="NCBI Taxonomy" id="408172"/>
    <lineage>
        <taxon>unclassified sequences</taxon>
        <taxon>metagenomes</taxon>
        <taxon>ecological metagenomes</taxon>
    </lineage>
</organism>
<accession>A0A382UYB1</accession>